<comment type="similarity">
    <text evidence="1">Belongs to the pym family.</text>
</comment>
<evidence type="ECO:0000313" key="3">
    <source>
        <dbReference type="EMBL" id="CAH1789000.1"/>
    </source>
</evidence>
<dbReference type="InterPro" id="IPR015362">
    <property type="entry name" value="WIBG_mago-bd"/>
</dbReference>
<feature type="region of interest" description="Disordered" evidence="2">
    <location>
        <begin position="1"/>
        <end position="40"/>
    </location>
</feature>
<dbReference type="Proteomes" id="UP000749559">
    <property type="component" value="Unassembled WGS sequence"/>
</dbReference>
<organism evidence="3 4">
    <name type="scientific">Owenia fusiformis</name>
    <name type="common">Polychaete worm</name>
    <dbReference type="NCBI Taxonomy" id="6347"/>
    <lineage>
        <taxon>Eukaryota</taxon>
        <taxon>Metazoa</taxon>
        <taxon>Spiralia</taxon>
        <taxon>Lophotrochozoa</taxon>
        <taxon>Annelida</taxon>
        <taxon>Polychaeta</taxon>
        <taxon>Sedentaria</taxon>
        <taxon>Canalipalpata</taxon>
        <taxon>Sabellida</taxon>
        <taxon>Oweniida</taxon>
        <taxon>Oweniidae</taxon>
        <taxon>Owenia</taxon>
    </lineage>
</organism>
<sequence length="200" mass="22268">MANAPVRSGVIRGEDGELYLPATQRPDGTWRKPKKVKDGYIPPDEVAAYESKGHQWAKSIPACPGLASDAPHISKSDTAGILIPGLSKSAKKNLRRKENKKKETTNMDQITSDLKQSTINDSKNKTADNVKTQTDIPVVSTDIDKKIKNLKKKLRKIDELKVKIESGELANPEKDQLEKVARREEVVDEIQDLELQLEGF</sequence>
<evidence type="ECO:0000256" key="2">
    <source>
        <dbReference type="SAM" id="MobiDB-lite"/>
    </source>
</evidence>
<dbReference type="Pfam" id="PF09282">
    <property type="entry name" value="Mago-bind"/>
    <property type="match status" value="1"/>
</dbReference>
<feature type="compositionally biased region" description="Basic residues" evidence="2">
    <location>
        <begin position="89"/>
        <end position="99"/>
    </location>
</feature>
<gene>
    <name evidence="3" type="ORF">OFUS_LOCUS14436</name>
</gene>
<dbReference type="GO" id="GO:0005737">
    <property type="term" value="C:cytoplasm"/>
    <property type="evidence" value="ECO:0007669"/>
    <property type="project" value="TreeGrafter"/>
</dbReference>
<proteinExistence type="inferred from homology"/>
<accession>A0A8J1Y3U0</accession>
<dbReference type="AlphaFoldDB" id="A0A8J1Y3U0"/>
<name>A0A8J1Y3U0_OWEFU</name>
<dbReference type="GO" id="GO:0003723">
    <property type="term" value="F:RNA binding"/>
    <property type="evidence" value="ECO:0007669"/>
    <property type="project" value="TreeGrafter"/>
</dbReference>
<dbReference type="PANTHER" id="PTHR22959:SF0">
    <property type="entry name" value="PARTNER OF Y14 AND MAGO"/>
    <property type="match status" value="1"/>
</dbReference>
<comment type="caution">
    <text evidence="3">The sequence shown here is derived from an EMBL/GenBank/DDBJ whole genome shotgun (WGS) entry which is preliminary data.</text>
</comment>
<dbReference type="OrthoDB" id="21625at2759"/>
<dbReference type="SMART" id="SM01273">
    <property type="entry name" value="Mago-bind"/>
    <property type="match status" value="1"/>
</dbReference>
<dbReference type="SUPFAM" id="SSF101931">
    <property type="entry name" value="Pym (Within the bgcn gene intron protein, WIBG), N-terminal domain"/>
    <property type="match status" value="1"/>
</dbReference>
<dbReference type="InterPro" id="IPR036348">
    <property type="entry name" value="WIBG_N_sf"/>
</dbReference>
<dbReference type="GO" id="GO:0035145">
    <property type="term" value="C:exon-exon junction complex"/>
    <property type="evidence" value="ECO:0007669"/>
    <property type="project" value="TreeGrafter"/>
</dbReference>
<protein>
    <submittedName>
        <fullName evidence="3">Uncharacterized protein</fullName>
    </submittedName>
</protein>
<feature type="region of interest" description="Disordered" evidence="2">
    <location>
        <begin position="88"/>
        <end position="109"/>
    </location>
</feature>
<dbReference type="EMBL" id="CAIIXF020000007">
    <property type="protein sequence ID" value="CAH1789000.1"/>
    <property type="molecule type" value="Genomic_DNA"/>
</dbReference>
<dbReference type="InterPro" id="IPR039333">
    <property type="entry name" value="PYM1"/>
</dbReference>
<evidence type="ECO:0000313" key="4">
    <source>
        <dbReference type="Proteomes" id="UP000749559"/>
    </source>
</evidence>
<keyword evidence="4" id="KW-1185">Reference proteome</keyword>
<reference evidence="3" key="1">
    <citation type="submission" date="2022-03" db="EMBL/GenBank/DDBJ databases">
        <authorList>
            <person name="Martin C."/>
        </authorList>
    </citation>
    <scope>NUCLEOTIDE SEQUENCE</scope>
</reference>
<evidence type="ECO:0000256" key="1">
    <source>
        <dbReference type="ARBA" id="ARBA00009394"/>
    </source>
</evidence>
<dbReference type="PANTHER" id="PTHR22959">
    <property type="entry name" value="PYM PROTEIN"/>
    <property type="match status" value="1"/>
</dbReference>
<dbReference type="GO" id="GO:1903259">
    <property type="term" value="P:exon-exon junction complex disassembly"/>
    <property type="evidence" value="ECO:0007669"/>
    <property type="project" value="InterPro"/>
</dbReference>